<evidence type="ECO:0000313" key="2">
    <source>
        <dbReference type="Proteomes" id="UP000199093"/>
    </source>
</evidence>
<dbReference type="Proteomes" id="UP000199093">
    <property type="component" value="Unassembled WGS sequence"/>
</dbReference>
<evidence type="ECO:0000313" key="1">
    <source>
        <dbReference type="EMBL" id="SDI56614.1"/>
    </source>
</evidence>
<proteinExistence type="predicted"/>
<accession>A0A1G8LLR6</accession>
<sequence length="82" mass="8714">MNLAPANDPVPPARAVVDDRTLSRFEVVAHSAQTVGSISDSDATLLLLLAAPIARELQQRRAAMSCICDMTDLANVHFLPGS</sequence>
<protein>
    <submittedName>
        <fullName evidence="1">Uncharacterized protein</fullName>
    </submittedName>
</protein>
<dbReference type="EMBL" id="FNEJ01000006">
    <property type="protein sequence ID" value="SDI56614.1"/>
    <property type="molecule type" value="Genomic_DNA"/>
</dbReference>
<gene>
    <name evidence="1" type="ORF">SAMN04487993_1006243</name>
</gene>
<dbReference type="RefSeq" id="WP_089846050.1">
    <property type="nucleotide sequence ID" value="NZ_FNEJ01000006.1"/>
</dbReference>
<organism evidence="1 2">
    <name type="scientific">Salipiger marinus</name>
    <dbReference type="NCBI Taxonomy" id="555512"/>
    <lineage>
        <taxon>Bacteria</taxon>
        <taxon>Pseudomonadati</taxon>
        <taxon>Pseudomonadota</taxon>
        <taxon>Alphaproteobacteria</taxon>
        <taxon>Rhodobacterales</taxon>
        <taxon>Roseobacteraceae</taxon>
        <taxon>Salipiger</taxon>
    </lineage>
</organism>
<dbReference type="AlphaFoldDB" id="A0A1G8LLR6"/>
<dbReference type="STRING" id="555512.SAMN04487993_1006243"/>
<name>A0A1G8LLR6_9RHOB</name>
<keyword evidence="2" id="KW-1185">Reference proteome</keyword>
<reference evidence="1 2" key="1">
    <citation type="submission" date="2016-10" db="EMBL/GenBank/DDBJ databases">
        <authorList>
            <person name="de Groot N.N."/>
        </authorList>
    </citation>
    <scope>NUCLEOTIDE SEQUENCE [LARGE SCALE GENOMIC DNA]</scope>
    <source>
        <strain evidence="1 2">DSM 26424</strain>
    </source>
</reference>